<gene>
    <name evidence="11" type="primary">galP_2</name>
    <name evidence="11" type="ORF">AQUSIP_17610</name>
</gene>
<proteinExistence type="inferred from homology"/>
<feature type="transmembrane region" description="Helical" evidence="9">
    <location>
        <begin position="166"/>
        <end position="188"/>
    </location>
</feature>
<dbReference type="NCBIfam" id="TIGR00879">
    <property type="entry name" value="SP"/>
    <property type="match status" value="1"/>
</dbReference>
<protein>
    <submittedName>
        <fullName evidence="11">Galactose-proton symporter</fullName>
    </submittedName>
</protein>
<dbReference type="PANTHER" id="PTHR48020">
    <property type="entry name" value="PROTON MYO-INOSITOL COTRANSPORTER"/>
    <property type="match status" value="1"/>
</dbReference>
<comment type="subcellular location">
    <subcellularLocation>
        <location evidence="1">Membrane</location>
        <topology evidence="1">Multi-pass membrane protein</topology>
    </subcellularLocation>
</comment>
<evidence type="ECO:0000259" key="10">
    <source>
        <dbReference type="PROSITE" id="PS50850"/>
    </source>
</evidence>
<feature type="transmembrane region" description="Helical" evidence="9">
    <location>
        <begin position="242"/>
        <end position="269"/>
    </location>
</feature>
<evidence type="ECO:0000313" key="12">
    <source>
        <dbReference type="Proteomes" id="UP000324194"/>
    </source>
</evidence>
<feature type="domain" description="Major facilitator superfamily (MFS) profile" evidence="10">
    <location>
        <begin position="14"/>
        <end position="435"/>
    </location>
</feature>
<feature type="transmembrane region" description="Helical" evidence="9">
    <location>
        <begin position="281"/>
        <end position="306"/>
    </location>
</feature>
<evidence type="ECO:0000313" key="11">
    <source>
        <dbReference type="EMBL" id="VVC76448.1"/>
    </source>
</evidence>
<evidence type="ECO:0000256" key="8">
    <source>
        <dbReference type="SAM" id="MobiDB-lite"/>
    </source>
</evidence>
<feature type="transmembrane region" description="Helical" evidence="9">
    <location>
        <begin position="345"/>
        <end position="369"/>
    </location>
</feature>
<dbReference type="SUPFAM" id="SSF103473">
    <property type="entry name" value="MFS general substrate transporter"/>
    <property type="match status" value="1"/>
</dbReference>
<dbReference type="Gene3D" id="1.20.1250.20">
    <property type="entry name" value="MFS general substrate transporter like domains"/>
    <property type="match status" value="1"/>
</dbReference>
<organism evidence="11 12">
    <name type="scientific">Aquicella siphonis</name>
    <dbReference type="NCBI Taxonomy" id="254247"/>
    <lineage>
        <taxon>Bacteria</taxon>
        <taxon>Pseudomonadati</taxon>
        <taxon>Pseudomonadota</taxon>
        <taxon>Gammaproteobacteria</taxon>
        <taxon>Legionellales</taxon>
        <taxon>Coxiellaceae</taxon>
        <taxon>Aquicella</taxon>
    </lineage>
</organism>
<dbReference type="InterPro" id="IPR003663">
    <property type="entry name" value="Sugar/inositol_transpt"/>
</dbReference>
<evidence type="ECO:0000256" key="9">
    <source>
        <dbReference type="SAM" id="Phobius"/>
    </source>
</evidence>
<dbReference type="InterPro" id="IPR020846">
    <property type="entry name" value="MFS_dom"/>
</dbReference>
<feature type="transmembrane region" description="Helical" evidence="9">
    <location>
        <begin position="80"/>
        <end position="99"/>
    </location>
</feature>
<dbReference type="PROSITE" id="PS00217">
    <property type="entry name" value="SUGAR_TRANSPORT_2"/>
    <property type="match status" value="1"/>
</dbReference>
<evidence type="ECO:0000256" key="6">
    <source>
        <dbReference type="ARBA" id="ARBA00023136"/>
    </source>
</evidence>
<evidence type="ECO:0000256" key="1">
    <source>
        <dbReference type="ARBA" id="ARBA00004141"/>
    </source>
</evidence>
<feature type="transmembrane region" description="Helical" evidence="9">
    <location>
        <begin position="9"/>
        <end position="39"/>
    </location>
</feature>
<evidence type="ECO:0000256" key="5">
    <source>
        <dbReference type="ARBA" id="ARBA00022989"/>
    </source>
</evidence>
<keyword evidence="6 9" id="KW-0472">Membrane</keyword>
<dbReference type="KEGG" id="asip:AQUSIP_17610"/>
<dbReference type="InterPro" id="IPR005828">
    <property type="entry name" value="MFS_sugar_transport-like"/>
</dbReference>
<feature type="transmembrane region" description="Helical" evidence="9">
    <location>
        <begin position="138"/>
        <end position="160"/>
    </location>
</feature>
<dbReference type="InterPro" id="IPR005829">
    <property type="entry name" value="Sugar_transporter_CS"/>
</dbReference>
<feature type="region of interest" description="Disordered" evidence="8">
    <location>
        <begin position="452"/>
        <end position="474"/>
    </location>
</feature>
<dbReference type="PROSITE" id="PS00216">
    <property type="entry name" value="SUGAR_TRANSPORT_1"/>
    <property type="match status" value="1"/>
</dbReference>
<feature type="transmembrane region" description="Helical" evidence="9">
    <location>
        <begin position="313"/>
        <end position="333"/>
    </location>
</feature>
<accession>A0A5E4PJ15</accession>
<comment type="similarity">
    <text evidence="2 7">Belongs to the major facilitator superfamily. Sugar transporter (TC 2.A.1.1) family.</text>
</comment>
<dbReference type="GO" id="GO:0016020">
    <property type="term" value="C:membrane"/>
    <property type="evidence" value="ECO:0007669"/>
    <property type="project" value="UniProtKB-SubCell"/>
</dbReference>
<keyword evidence="3 7" id="KW-0813">Transport</keyword>
<feature type="compositionally biased region" description="Polar residues" evidence="8">
    <location>
        <begin position="463"/>
        <end position="474"/>
    </location>
</feature>
<dbReference type="PROSITE" id="PS50850">
    <property type="entry name" value="MFS"/>
    <property type="match status" value="1"/>
</dbReference>
<evidence type="ECO:0000256" key="2">
    <source>
        <dbReference type="ARBA" id="ARBA00010992"/>
    </source>
</evidence>
<dbReference type="PANTHER" id="PTHR48020:SF12">
    <property type="entry name" value="PROTON MYO-INOSITOL COTRANSPORTER"/>
    <property type="match status" value="1"/>
</dbReference>
<evidence type="ECO:0000256" key="7">
    <source>
        <dbReference type="RuleBase" id="RU003346"/>
    </source>
</evidence>
<feature type="transmembrane region" description="Helical" evidence="9">
    <location>
        <begin position="381"/>
        <end position="404"/>
    </location>
</feature>
<dbReference type="InterPro" id="IPR036259">
    <property type="entry name" value="MFS_trans_sf"/>
</dbReference>
<keyword evidence="12" id="KW-1185">Reference proteome</keyword>
<dbReference type="AlphaFoldDB" id="A0A5E4PJ15"/>
<dbReference type="InterPro" id="IPR050814">
    <property type="entry name" value="Myo-inositol_Transporter"/>
</dbReference>
<name>A0A5E4PJ15_9COXI</name>
<evidence type="ECO:0000256" key="4">
    <source>
        <dbReference type="ARBA" id="ARBA00022692"/>
    </source>
</evidence>
<reference evidence="11 12" key="1">
    <citation type="submission" date="2019-08" db="EMBL/GenBank/DDBJ databases">
        <authorList>
            <person name="Guy L."/>
        </authorList>
    </citation>
    <scope>NUCLEOTIDE SEQUENCE [LARGE SCALE GENOMIC DNA]</scope>
    <source>
        <strain evidence="11 12">SGT-108</strain>
    </source>
</reference>
<dbReference type="PRINTS" id="PR00171">
    <property type="entry name" value="SUGRTRNSPORT"/>
</dbReference>
<dbReference type="Pfam" id="PF00083">
    <property type="entry name" value="Sugar_tr"/>
    <property type="match status" value="1"/>
</dbReference>
<dbReference type="EMBL" id="LR699119">
    <property type="protein sequence ID" value="VVC76448.1"/>
    <property type="molecule type" value="Genomic_DNA"/>
</dbReference>
<feature type="transmembrane region" description="Helical" evidence="9">
    <location>
        <begin position="410"/>
        <end position="429"/>
    </location>
</feature>
<feature type="transmembrane region" description="Helical" evidence="9">
    <location>
        <begin position="105"/>
        <end position="126"/>
    </location>
</feature>
<evidence type="ECO:0000256" key="3">
    <source>
        <dbReference type="ARBA" id="ARBA00022448"/>
    </source>
</evidence>
<dbReference type="Proteomes" id="UP000324194">
    <property type="component" value="Chromosome 1"/>
</dbReference>
<dbReference type="GO" id="GO:0022857">
    <property type="term" value="F:transmembrane transporter activity"/>
    <property type="evidence" value="ECO:0007669"/>
    <property type="project" value="InterPro"/>
</dbReference>
<dbReference type="FunFam" id="1.20.1250.20:FF:000073">
    <property type="entry name" value="MFS myo-inositol transporter, putative"/>
    <property type="match status" value="1"/>
</dbReference>
<feature type="transmembrane region" description="Helical" evidence="9">
    <location>
        <begin position="51"/>
        <end position="68"/>
    </location>
</feature>
<keyword evidence="4 9" id="KW-0812">Transmembrane</keyword>
<keyword evidence="5 9" id="KW-1133">Transmembrane helix</keyword>
<sequence length="474" mass="51962">MKPSNQSVIYIYIVSAIAAVAGLLFGFDTGIISGALLFIEKDFPVSTEMKELIVSSVLFGAMFGSLASGRLTDRFGRRRLMLIISGLFIAGTAIAALAAQVSGILLGRLFIGFAIGIGSYTAPLYIAEVSPYELRGGLVSLNQLAITIGILCSFIINYAFTNIDGSWRWMFGIGLVPAVLLSLGMFFLPESPRWLVKQNRHDEAVNTLRRLRKSTDVSHEINEIRNSLQIKQASFREIFKPWILPVLFLGAMLGFIQQVTGINTIIYYAPAIFQLAGFPDASSSILATVGIGIVNVLATIFAVCYLDKLGRRPLLLTGLIGMCISLIGLSVAFQSGTDASLLRWIAMGCTFVYIICFAFSLGAILWLVVSEIFPLEVRATAMGVAVFSCWLWNFIVSSTFLTLLNAMGPSMTFLIYALMCVFSFAFCYYKVPETNGVTLEQIEENIRRRLPLRDIGQPGPSKTPLTQTPEYQAD</sequence>
<dbReference type="RefSeq" id="WP_172622799.1">
    <property type="nucleotide sequence ID" value="NZ_LR699119.1"/>
</dbReference>